<dbReference type="Proteomes" id="UP000292702">
    <property type="component" value="Unassembled WGS sequence"/>
</dbReference>
<dbReference type="AlphaFoldDB" id="A0A4R0R5V8"/>
<keyword evidence="2" id="KW-1185">Reference proteome</keyword>
<sequence length="388" mass="44290">MGVSRSLFTPMDSTSYARKSLSPSIWLLRSVPNILRFHLTHMHPRRHLQNLLPIELWSNVKDHWCPSDMLSHVRFYLALVPDAIEDTVYGDPRFWERLCLRNGLGCFACEGETPESVDWKKVAQECIVTDAECEVKQCGMKKLAQNQNFVQTLEMNFDSLLDPSAKSMFVEATAGTKDVEILDSVLGAIAFQRVRSEDLTPTTDPYLRALGAQYQEDWDDVEDTDLPKMPPDALLCNHPVAQRSFLTFPPVTSMALENCCNIEVRNPYGITVWDFVQAVQSKLDSTMTAPDMAGMFQYAWLSEIFDEDSHYFDRPKDVGRMIPDVIQILSNMRRYVSLYGIANLYSRAWMNREDSGELKESSVTSSDPLPCACAYAAIRKLDHFDYQY</sequence>
<reference evidence="1 2" key="1">
    <citation type="submission" date="2018-11" db="EMBL/GenBank/DDBJ databases">
        <title>Genome assembly of Steccherinum ochraceum LE-BIN_3174, the white-rot fungus of the Steccherinaceae family (The Residual Polyporoid clade, Polyporales, Basidiomycota).</title>
        <authorList>
            <person name="Fedorova T.V."/>
            <person name="Glazunova O.A."/>
            <person name="Landesman E.O."/>
            <person name="Moiseenko K.V."/>
            <person name="Psurtseva N.V."/>
            <person name="Savinova O.S."/>
            <person name="Shakhova N.V."/>
            <person name="Tyazhelova T.V."/>
            <person name="Vasina D.V."/>
        </authorList>
    </citation>
    <scope>NUCLEOTIDE SEQUENCE [LARGE SCALE GENOMIC DNA]</scope>
    <source>
        <strain evidence="1 2">LE-BIN_3174</strain>
    </source>
</reference>
<proteinExistence type="predicted"/>
<dbReference type="EMBL" id="RWJN01000338">
    <property type="protein sequence ID" value="TCD62880.1"/>
    <property type="molecule type" value="Genomic_DNA"/>
</dbReference>
<name>A0A4R0R5V8_9APHY</name>
<evidence type="ECO:0000313" key="1">
    <source>
        <dbReference type="EMBL" id="TCD62880.1"/>
    </source>
</evidence>
<dbReference type="OrthoDB" id="2803395at2759"/>
<evidence type="ECO:0000313" key="2">
    <source>
        <dbReference type="Proteomes" id="UP000292702"/>
    </source>
</evidence>
<gene>
    <name evidence="1" type="ORF">EIP91_006264</name>
</gene>
<organism evidence="1 2">
    <name type="scientific">Steccherinum ochraceum</name>
    <dbReference type="NCBI Taxonomy" id="92696"/>
    <lineage>
        <taxon>Eukaryota</taxon>
        <taxon>Fungi</taxon>
        <taxon>Dikarya</taxon>
        <taxon>Basidiomycota</taxon>
        <taxon>Agaricomycotina</taxon>
        <taxon>Agaricomycetes</taxon>
        <taxon>Polyporales</taxon>
        <taxon>Steccherinaceae</taxon>
        <taxon>Steccherinum</taxon>
    </lineage>
</organism>
<protein>
    <submittedName>
        <fullName evidence="1">Uncharacterized protein</fullName>
    </submittedName>
</protein>
<comment type="caution">
    <text evidence="1">The sequence shown here is derived from an EMBL/GenBank/DDBJ whole genome shotgun (WGS) entry which is preliminary data.</text>
</comment>
<accession>A0A4R0R5V8</accession>